<dbReference type="InterPro" id="IPR050321">
    <property type="entry name" value="Glycosyltr_2/OpgH_subfam"/>
</dbReference>
<protein>
    <recommendedName>
        <fullName evidence="10">Cyclic beta 1-2 glucan synthetase</fullName>
    </recommendedName>
</protein>
<evidence type="ECO:0000256" key="2">
    <source>
        <dbReference type="ARBA" id="ARBA00022676"/>
    </source>
</evidence>
<feature type="transmembrane region" description="Helical" evidence="7">
    <location>
        <begin position="345"/>
        <end position="366"/>
    </location>
</feature>
<reference evidence="8 9" key="1">
    <citation type="submission" date="2022-02" db="EMBL/GenBank/DDBJ databases">
        <authorList>
            <person name="Min J."/>
        </authorList>
    </citation>
    <scope>NUCLEOTIDE SEQUENCE [LARGE SCALE GENOMIC DNA]</scope>
    <source>
        <strain evidence="8 9">GR10-1</strain>
    </source>
</reference>
<evidence type="ECO:0000256" key="5">
    <source>
        <dbReference type="ARBA" id="ARBA00022989"/>
    </source>
</evidence>
<evidence type="ECO:0000256" key="7">
    <source>
        <dbReference type="SAM" id="Phobius"/>
    </source>
</evidence>
<keyword evidence="2" id="KW-0328">Glycosyltransferase</keyword>
<keyword evidence="5 7" id="KW-1133">Transmembrane helix</keyword>
<evidence type="ECO:0000313" key="9">
    <source>
        <dbReference type="Proteomes" id="UP001202248"/>
    </source>
</evidence>
<dbReference type="RefSeq" id="WP_240831650.1">
    <property type="nucleotide sequence ID" value="NZ_JAKWBL010000004.1"/>
</dbReference>
<dbReference type="SUPFAM" id="SSF53448">
    <property type="entry name" value="Nucleotide-diphospho-sugar transferases"/>
    <property type="match status" value="1"/>
</dbReference>
<dbReference type="Gene3D" id="3.90.1200.10">
    <property type="match status" value="1"/>
</dbReference>
<comment type="caution">
    <text evidence="8">The sequence shown here is derived from an EMBL/GenBank/DDBJ whole genome shotgun (WGS) entry which is preliminary data.</text>
</comment>
<accession>A0ABS9SMK4</accession>
<feature type="transmembrane region" description="Helical" evidence="7">
    <location>
        <begin position="754"/>
        <end position="786"/>
    </location>
</feature>
<evidence type="ECO:0000256" key="1">
    <source>
        <dbReference type="ARBA" id="ARBA00004141"/>
    </source>
</evidence>
<keyword evidence="4 7" id="KW-0812">Transmembrane</keyword>
<sequence>MQQMLADATKEKLAIAPASEWLLDNLYLIKEQIDIARKHLPKGYSQTLPILAKGKSAGLPRVYDIALEIISHSDGRVDVANLTAFIKGYQTKNILKLGELWAIPIMLRFAIIENIRRIASRIAIDRLDKNDAIYWADEFIKTAQKNSKDIIIATAEMAKSNIPLNSAFVAEFTRRMQGKGQGLTIPLSWIEQQLSDSGHSVAELINVHNQSQAADQVSMRNSIESIRLLKTTEWKDFVESVSVVEKILQEDITGTYPLVDFDTRDCYRHIIEWVGKKSKKPEHEITALAIELTKERKAQGRPERQHHIGYFLVDKGKNDLLKATEASLNFRDYSKIFFKKNRLKIYAGSIFLFAFAASILLGLKIFVQSDTLWLAIATALLCFIILGHFATVVINWISTLLVDPKPLPKYDFSEKIPSIYSAIVAVPCLLTSKDGVEELVSDLEVRYLSNPQNNLFYCLLTDFADAPHEHMPQDDELLSMVKEEIEQLNIKYKKENDPDKFFLMHRSRKWNRKEKVWMSYERKRGKLGELNSLLRNAGHDDFSLIVGDTTALSKVKYVITLDADTILPRESAWKMIATMAHPLNQPVINAKKNRVVEGYGILQPRTAINLPVKTSSAYARMHSNDSGLDPYTQLVSDVYQDLFDEGSFIGKGIYDIDVFEKVLGEAFPENRILSHDLLEGSYVRSGLLTDVQLFEDYPQTYWTDVSRRHRWIRGDWQIASWGLPFAPDAKNKLRRNYISSLSKWKIWDNIRRSLLAPAIFILLALVWVVIPDPGVWIAGFLIFWFLCL</sequence>
<dbReference type="Proteomes" id="UP001202248">
    <property type="component" value="Unassembled WGS sequence"/>
</dbReference>
<gene>
    <name evidence="8" type="ORF">MKP09_17700</name>
</gene>
<evidence type="ECO:0000256" key="3">
    <source>
        <dbReference type="ARBA" id="ARBA00022679"/>
    </source>
</evidence>
<dbReference type="PANTHER" id="PTHR43867:SF2">
    <property type="entry name" value="CELLULOSE SYNTHASE CATALYTIC SUBUNIT A [UDP-FORMING]"/>
    <property type="match status" value="1"/>
</dbReference>
<feature type="transmembrane region" description="Helical" evidence="7">
    <location>
        <begin position="372"/>
        <end position="397"/>
    </location>
</feature>
<organism evidence="8 9">
    <name type="scientific">Niabella ginsengisoli</name>
    <dbReference type="NCBI Taxonomy" id="522298"/>
    <lineage>
        <taxon>Bacteria</taxon>
        <taxon>Pseudomonadati</taxon>
        <taxon>Bacteroidota</taxon>
        <taxon>Chitinophagia</taxon>
        <taxon>Chitinophagales</taxon>
        <taxon>Chitinophagaceae</taxon>
        <taxon>Niabella</taxon>
    </lineage>
</organism>
<comment type="subcellular location">
    <subcellularLocation>
        <location evidence="1">Membrane</location>
        <topology evidence="1">Multi-pass membrane protein</topology>
    </subcellularLocation>
</comment>
<dbReference type="InterPro" id="IPR029044">
    <property type="entry name" value="Nucleotide-diphossugar_trans"/>
</dbReference>
<evidence type="ECO:0000256" key="6">
    <source>
        <dbReference type="ARBA" id="ARBA00023136"/>
    </source>
</evidence>
<evidence type="ECO:0008006" key="10">
    <source>
        <dbReference type="Google" id="ProtNLM"/>
    </source>
</evidence>
<evidence type="ECO:0000256" key="4">
    <source>
        <dbReference type="ARBA" id="ARBA00022692"/>
    </source>
</evidence>
<dbReference type="PANTHER" id="PTHR43867">
    <property type="entry name" value="CELLULOSE SYNTHASE CATALYTIC SUBUNIT A [UDP-FORMING]"/>
    <property type="match status" value="1"/>
</dbReference>
<proteinExistence type="predicted"/>
<dbReference type="EMBL" id="JAKWBL010000004">
    <property type="protein sequence ID" value="MCH5599610.1"/>
    <property type="molecule type" value="Genomic_DNA"/>
</dbReference>
<keyword evidence="9" id="KW-1185">Reference proteome</keyword>
<evidence type="ECO:0000313" key="8">
    <source>
        <dbReference type="EMBL" id="MCH5599610.1"/>
    </source>
</evidence>
<name>A0ABS9SMK4_9BACT</name>
<keyword evidence="6 7" id="KW-0472">Membrane</keyword>
<keyword evidence="3" id="KW-0808">Transferase</keyword>